<evidence type="ECO:0000313" key="2">
    <source>
        <dbReference type="Proteomes" id="UP001239111"/>
    </source>
</evidence>
<sequence length="116" mass="13283">LAVKMFKESQIKSSKLPFTKVYCIRTSHRLDEITKDNDFIYHERIPDHKDVPPISKANVAKPLAIPEKFSCDFEDLFPGVLPASAHRIISKFEATKREVMNSEIARLRNTTQILNG</sequence>
<name>A0ACC2NLM5_9HYME</name>
<keyword evidence="2" id="KW-1185">Reference proteome</keyword>
<dbReference type="EMBL" id="CM056743">
    <property type="protein sequence ID" value="KAJ8671194.1"/>
    <property type="molecule type" value="Genomic_DNA"/>
</dbReference>
<evidence type="ECO:0000313" key="1">
    <source>
        <dbReference type="EMBL" id="KAJ8671194.1"/>
    </source>
</evidence>
<gene>
    <name evidence="1" type="ORF">QAD02_002453</name>
</gene>
<reference evidence="1" key="1">
    <citation type="submission" date="2023-04" db="EMBL/GenBank/DDBJ databases">
        <title>A chromosome-level genome assembly of the parasitoid wasp Eretmocerus hayati.</title>
        <authorList>
            <person name="Zhong Y."/>
            <person name="Liu S."/>
            <person name="Liu Y."/>
        </authorList>
    </citation>
    <scope>NUCLEOTIDE SEQUENCE</scope>
    <source>
        <strain evidence="1">ZJU_SS_LIU_2023</strain>
    </source>
</reference>
<comment type="caution">
    <text evidence="1">The sequence shown here is derived from an EMBL/GenBank/DDBJ whole genome shotgun (WGS) entry which is preliminary data.</text>
</comment>
<organism evidence="1 2">
    <name type="scientific">Eretmocerus hayati</name>
    <dbReference type="NCBI Taxonomy" id="131215"/>
    <lineage>
        <taxon>Eukaryota</taxon>
        <taxon>Metazoa</taxon>
        <taxon>Ecdysozoa</taxon>
        <taxon>Arthropoda</taxon>
        <taxon>Hexapoda</taxon>
        <taxon>Insecta</taxon>
        <taxon>Pterygota</taxon>
        <taxon>Neoptera</taxon>
        <taxon>Endopterygota</taxon>
        <taxon>Hymenoptera</taxon>
        <taxon>Apocrita</taxon>
        <taxon>Proctotrupomorpha</taxon>
        <taxon>Chalcidoidea</taxon>
        <taxon>Aphelinidae</taxon>
        <taxon>Aphelininae</taxon>
        <taxon>Eretmocerus</taxon>
    </lineage>
</organism>
<feature type="non-terminal residue" evidence="1">
    <location>
        <position position="1"/>
    </location>
</feature>
<protein>
    <submittedName>
        <fullName evidence="1">Uncharacterized protein</fullName>
    </submittedName>
</protein>
<accession>A0ACC2NLM5</accession>
<dbReference type="Proteomes" id="UP001239111">
    <property type="component" value="Chromosome 3"/>
</dbReference>
<proteinExistence type="predicted"/>
<feature type="non-terminal residue" evidence="1">
    <location>
        <position position="116"/>
    </location>
</feature>